<accession>A0A9K3D6L8</accession>
<organism evidence="2 3">
    <name type="scientific">Kipferlia bialata</name>
    <dbReference type="NCBI Taxonomy" id="797122"/>
    <lineage>
        <taxon>Eukaryota</taxon>
        <taxon>Metamonada</taxon>
        <taxon>Carpediemonas-like organisms</taxon>
        <taxon>Kipferlia</taxon>
    </lineage>
</organism>
<comment type="caution">
    <text evidence="2">The sequence shown here is derived from an EMBL/GenBank/DDBJ whole genome shotgun (WGS) entry which is preliminary data.</text>
</comment>
<reference evidence="2 3" key="1">
    <citation type="journal article" date="2018" name="PLoS ONE">
        <title>The draft genome of Kipferlia bialata reveals reductive genome evolution in fornicate parasites.</title>
        <authorList>
            <person name="Tanifuji G."/>
            <person name="Takabayashi S."/>
            <person name="Kume K."/>
            <person name="Takagi M."/>
            <person name="Nakayama T."/>
            <person name="Kamikawa R."/>
            <person name="Inagaki Y."/>
            <person name="Hashimoto T."/>
        </authorList>
    </citation>
    <scope>NUCLEOTIDE SEQUENCE [LARGE SCALE GENOMIC DNA]</scope>
    <source>
        <strain evidence="2">NY0173</strain>
    </source>
</reference>
<dbReference type="OrthoDB" id="63682at2759"/>
<proteinExistence type="predicted"/>
<feature type="region of interest" description="Disordered" evidence="1">
    <location>
        <begin position="1"/>
        <end position="26"/>
    </location>
</feature>
<dbReference type="InterPro" id="IPR037239">
    <property type="entry name" value="OSBP_sf"/>
</dbReference>
<dbReference type="EMBL" id="BDIP01005779">
    <property type="protein sequence ID" value="GIQ90114.1"/>
    <property type="molecule type" value="Genomic_DNA"/>
</dbReference>
<name>A0A9K3D6L8_9EUKA</name>
<dbReference type="SUPFAM" id="SSF144000">
    <property type="entry name" value="Oxysterol-binding protein-like"/>
    <property type="match status" value="1"/>
</dbReference>
<protein>
    <submittedName>
        <fullName evidence="2">Uncharacterized protein</fullName>
    </submittedName>
</protein>
<feature type="non-terminal residue" evidence="2">
    <location>
        <position position="1"/>
    </location>
</feature>
<keyword evidence="3" id="KW-1185">Reference proteome</keyword>
<evidence type="ECO:0000313" key="2">
    <source>
        <dbReference type="EMBL" id="GIQ90114.1"/>
    </source>
</evidence>
<evidence type="ECO:0000256" key="1">
    <source>
        <dbReference type="SAM" id="MobiDB-lite"/>
    </source>
</evidence>
<evidence type="ECO:0000313" key="3">
    <source>
        <dbReference type="Proteomes" id="UP000265618"/>
    </source>
</evidence>
<sequence>MVLSSELQGEPVAAAPAGVNPITDWDAQTDSDIAESQRNGKGGLLSTDADLIKKHRSLVVDMIGTVGKSLFQGKNLVSAVSLPVSIFEARSMLARQTEYF</sequence>
<gene>
    <name evidence="2" type="ORF">KIPB_012779</name>
</gene>
<dbReference type="AlphaFoldDB" id="A0A9K3D6L8"/>
<dbReference type="Proteomes" id="UP000265618">
    <property type="component" value="Unassembled WGS sequence"/>
</dbReference>